<organism evidence="2 3">
    <name type="scientific">Candidatus Pullilachnospira gallistercoris</name>
    <dbReference type="NCBI Taxonomy" id="2840911"/>
    <lineage>
        <taxon>Bacteria</taxon>
        <taxon>Bacillati</taxon>
        <taxon>Bacillota</taxon>
        <taxon>Clostridia</taxon>
        <taxon>Lachnospirales</taxon>
        <taxon>Lachnospiraceae</taxon>
        <taxon>Lachnospiraceae incertae sedis</taxon>
        <taxon>Candidatus Pullilachnospira</taxon>
    </lineage>
</organism>
<dbReference type="CDD" id="cd00093">
    <property type="entry name" value="HTH_XRE"/>
    <property type="match status" value="1"/>
</dbReference>
<dbReference type="EMBL" id="DVHM01000048">
    <property type="protein sequence ID" value="HIR70255.1"/>
    <property type="molecule type" value="Genomic_DNA"/>
</dbReference>
<dbReference type="InterPro" id="IPR001387">
    <property type="entry name" value="Cro/C1-type_HTH"/>
</dbReference>
<name>A0A9D1E8B6_9FIRM</name>
<dbReference type="Gene3D" id="1.10.260.40">
    <property type="entry name" value="lambda repressor-like DNA-binding domains"/>
    <property type="match status" value="1"/>
</dbReference>
<protein>
    <submittedName>
        <fullName evidence="2">Helix-turn-helix transcriptional regulator</fullName>
    </submittedName>
</protein>
<dbReference type="PROSITE" id="PS51257">
    <property type="entry name" value="PROKAR_LIPOPROTEIN"/>
    <property type="match status" value="1"/>
</dbReference>
<evidence type="ECO:0000259" key="1">
    <source>
        <dbReference type="PROSITE" id="PS50943"/>
    </source>
</evidence>
<evidence type="ECO:0000313" key="2">
    <source>
        <dbReference type="EMBL" id="HIR70255.1"/>
    </source>
</evidence>
<dbReference type="GO" id="GO:0003677">
    <property type="term" value="F:DNA binding"/>
    <property type="evidence" value="ECO:0007669"/>
    <property type="project" value="InterPro"/>
</dbReference>
<dbReference type="AlphaFoldDB" id="A0A9D1E8B6"/>
<dbReference type="Pfam" id="PF12844">
    <property type="entry name" value="HTH_19"/>
    <property type="match status" value="1"/>
</dbReference>
<comment type="caution">
    <text evidence="2">The sequence shown here is derived from an EMBL/GenBank/DDBJ whole genome shotgun (WGS) entry which is preliminary data.</text>
</comment>
<accession>A0A9D1E8B6</accession>
<evidence type="ECO:0000313" key="3">
    <source>
        <dbReference type="Proteomes" id="UP000823912"/>
    </source>
</evidence>
<gene>
    <name evidence="2" type="ORF">IAA55_03115</name>
</gene>
<sequence>MTFGERLQTLIISEQISRQRLSEHLHISPSTLSCYIRGKRQPEYNMLLRMAAYFDTSTDYLLGRSGLRRSEESKLSENELDLIGLYRQMSSPKQELLMEEALLFLRIGDDLS</sequence>
<reference evidence="2" key="1">
    <citation type="submission" date="2020-10" db="EMBL/GenBank/DDBJ databases">
        <authorList>
            <person name="Gilroy R."/>
        </authorList>
    </citation>
    <scope>NUCLEOTIDE SEQUENCE</scope>
    <source>
        <strain evidence="2">ChiSjej5B23-6657</strain>
    </source>
</reference>
<feature type="domain" description="HTH cro/C1-type" evidence="1">
    <location>
        <begin position="7"/>
        <end position="61"/>
    </location>
</feature>
<dbReference type="Proteomes" id="UP000823912">
    <property type="component" value="Unassembled WGS sequence"/>
</dbReference>
<dbReference type="SMART" id="SM00530">
    <property type="entry name" value="HTH_XRE"/>
    <property type="match status" value="1"/>
</dbReference>
<dbReference type="SUPFAM" id="SSF47413">
    <property type="entry name" value="lambda repressor-like DNA-binding domains"/>
    <property type="match status" value="1"/>
</dbReference>
<proteinExistence type="predicted"/>
<dbReference type="PROSITE" id="PS50943">
    <property type="entry name" value="HTH_CROC1"/>
    <property type="match status" value="1"/>
</dbReference>
<reference evidence="2" key="2">
    <citation type="journal article" date="2021" name="PeerJ">
        <title>Extensive microbial diversity within the chicken gut microbiome revealed by metagenomics and culture.</title>
        <authorList>
            <person name="Gilroy R."/>
            <person name="Ravi A."/>
            <person name="Getino M."/>
            <person name="Pursley I."/>
            <person name="Horton D.L."/>
            <person name="Alikhan N.F."/>
            <person name="Baker D."/>
            <person name="Gharbi K."/>
            <person name="Hall N."/>
            <person name="Watson M."/>
            <person name="Adriaenssens E.M."/>
            <person name="Foster-Nyarko E."/>
            <person name="Jarju S."/>
            <person name="Secka A."/>
            <person name="Antonio M."/>
            <person name="Oren A."/>
            <person name="Chaudhuri R.R."/>
            <person name="La Ragione R."/>
            <person name="Hildebrand F."/>
            <person name="Pallen M.J."/>
        </authorList>
    </citation>
    <scope>NUCLEOTIDE SEQUENCE</scope>
    <source>
        <strain evidence="2">ChiSjej5B23-6657</strain>
    </source>
</reference>
<dbReference type="InterPro" id="IPR010982">
    <property type="entry name" value="Lambda_DNA-bd_dom_sf"/>
</dbReference>